<dbReference type="RefSeq" id="WP_099521258.1">
    <property type="nucleotide sequence ID" value="NZ_CP016808.1"/>
</dbReference>
<organism evidence="4">
    <name type="scientific">Paenibacillus sp. BIHB 4019</name>
    <dbReference type="NCBI Taxonomy" id="1870819"/>
    <lineage>
        <taxon>Bacteria</taxon>
        <taxon>Bacillati</taxon>
        <taxon>Bacillota</taxon>
        <taxon>Bacilli</taxon>
        <taxon>Bacillales</taxon>
        <taxon>Paenibacillaceae</taxon>
        <taxon>Paenibacillus</taxon>
    </lineage>
</organism>
<proteinExistence type="predicted"/>
<dbReference type="Pfam" id="PF00440">
    <property type="entry name" value="TetR_N"/>
    <property type="match status" value="1"/>
</dbReference>
<reference evidence="4" key="1">
    <citation type="submission" date="2016-08" db="EMBL/GenBank/DDBJ databases">
        <title>Complete Genome Seqeunce of Paenibacillus sp. BIHB 4019 from tea rhizoplane.</title>
        <authorList>
            <person name="Thakur R."/>
            <person name="Swarnkar M.K."/>
            <person name="Gulati A."/>
        </authorList>
    </citation>
    <scope>NUCLEOTIDE SEQUENCE [LARGE SCALE GENOMIC DNA]</scope>
    <source>
        <strain evidence="4">BIHB4019</strain>
    </source>
</reference>
<dbReference type="InterPro" id="IPR050109">
    <property type="entry name" value="HTH-type_TetR-like_transc_reg"/>
</dbReference>
<protein>
    <recommendedName>
        <fullName evidence="3">HTH tetR-type domain-containing protein</fullName>
    </recommendedName>
</protein>
<dbReference type="GO" id="GO:0003677">
    <property type="term" value="F:DNA binding"/>
    <property type="evidence" value="ECO:0007669"/>
    <property type="project" value="UniProtKB-UniRule"/>
</dbReference>
<name>A0A1B2DRI0_9BACL</name>
<evidence type="ECO:0000259" key="3">
    <source>
        <dbReference type="PROSITE" id="PS50977"/>
    </source>
</evidence>
<dbReference type="AlphaFoldDB" id="A0A1B2DRI0"/>
<dbReference type="PANTHER" id="PTHR30328">
    <property type="entry name" value="TRANSCRIPTIONAL REPRESSOR"/>
    <property type="match status" value="1"/>
</dbReference>
<accession>A0A1B2DRI0</accession>
<dbReference type="GO" id="GO:0006355">
    <property type="term" value="P:regulation of DNA-templated transcription"/>
    <property type="evidence" value="ECO:0007669"/>
    <property type="project" value="UniProtKB-ARBA"/>
</dbReference>
<keyword evidence="1 2" id="KW-0238">DNA-binding</keyword>
<dbReference type="PANTHER" id="PTHR30328:SF54">
    <property type="entry name" value="HTH-TYPE TRANSCRIPTIONAL REPRESSOR SCO4008"/>
    <property type="match status" value="1"/>
</dbReference>
<dbReference type="Gene3D" id="1.10.357.10">
    <property type="entry name" value="Tetracycline Repressor, domain 2"/>
    <property type="match status" value="1"/>
</dbReference>
<dbReference type="InterPro" id="IPR001647">
    <property type="entry name" value="HTH_TetR"/>
</dbReference>
<gene>
    <name evidence="4" type="ORF">BBD42_30425</name>
</gene>
<evidence type="ECO:0000256" key="1">
    <source>
        <dbReference type="ARBA" id="ARBA00023125"/>
    </source>
</evidence>
<dbReference type="EMBL" id="CP016808">
    <property type="protein sequence ID" value="ANY70333.1"/>
    <property type="molecule type" value="Genomic_DNA"/>
</dbReference>
<feature type="DNA-binding region" description="H-T-H motif" evidence="2">
    <location>
        <begin position="23"/>
        <end position="42"/>
    </location>
</feature>
<evidence type="ECO:0000256" key="2">
    <source>
        <dbReference type="PROSITE-ProRule" id="PRU00335"/>
    </source>
</evidence>
<evidence type="ECO:0000313" key="4">
    <source>
        <dbReference type="EMBL" id="ANY70333.1"/>
    </source>
</evidence>
<sequence length="196" mass="22359">MTKEKIFEIAIALIKSEGIKGITTRKIADLAGTNVASVNYHFGSKDKLINEVLKRHLASFHVTFNLLDDTEVPPLERLKKFLLAYSSLLLAHPELAKSLLSQEQLFESHNQFMEFMKSQGIEKLIRTVSEIVGLTDQERIMPIIIQMFAAIFFPTVIKSNANPTLTAAMIKTEQSIEQQVDLFLEFYFYKFRGKES</sequence>
<dbReference type="PROSITE" id="PS50977">
    <property type="entry name" value="HTH_TETR_2"/>
    <property type="match status" value="1"/>
</dbReference>
<dbReference type="SUPFAM" id="SSF46689">
    <property type="entry name" value="Homeodomain-like"/>
    <property type="match status" value="1"/>
</dbReference>
<feature type="domain" description="HTH tetR-type" evidence="3">
    <location>
        <begin position="1"/>
        <end position="60"/>
    </location>
</feature>
<dbReference type="InterPro" id="IPR009057">
    <property type="entry name" value="Homeodomain-like_sf"/>
</dbReference>